<evidence type="ECO:0000256" key="2">
    <source>
        <dbReference type="ARBA" id="ARBA00023125"/>
    </source>
</evidence>
<accession>A0ABT2H3Q5</accession>
<evidence type="ECO:0000313" key="6">
    <source>
        <dbReference type="Proteomes" id="UP001165586"/>
    </source>
</evidence>
<keyword evidence="1" id="KW-0805">Transcription regulation</keyword>
<dbReference type="Proteomes" id="UP001165586">
    <property type="component" value="Unassembled WGS sequence"/>
</dbReference>
<dbReference type="PANTHER" id="PTHR42756:SF1">
    <property type="entry name" value="TRANSCRIPTIONAL REPRESSOR OF EMRAB OPERON"/>
    <property type="match status" value="1"/>
</dbReference>
<comment type="caution">
    <text evidence="5">The sequence shown here is derived from an EMBL/GenBank/DDBJ whole genome shotgun (WGS) entry which is preliminary data.</text>
</comment>
<dbReference type="PANTHER" id="PTHR42756">
    <property type="entry name" value="TRANSCRIPTIONAL REGULATOR, MARR"/>
    <property type="match status" value="1"/>
</dbReference>
<keyword evidence="6" id="KW-1185">Reference proteome</keyword>
<protein>
    <submittedName>
        <fullName evidence="5">MarR family winged helix-turn-helix transcriptional regulator</fullName>
    </submittedName>
</protein>
<dbReference type="InterPro" id="IPR036390">
    <property type="entry name" value="WH_DNA-bd_sf"/>
</dbReference>
<dbReference type="EMBL" id="JANLCJ010000004">
    <property type="protein sequence ID" value="MCS5734557.1"/>
    <property type="molecule type" value="Genomic_DNA"/>
</dbReference>
<dbReference type="PROSITE" id="PS50995">
    <property type="entry name" value="HTH_MARR_2"/>
    <property type="match status" value="1"/>
</dbReference>
<proteinExistence type="predicted"/>
<evidence type="ECO:0000313" key="5">
    <source>
        <dbReference type="EMBL" id="MCS5734557.1"/>
    </source>
</evidence>
<dbReference type="InterPro" id="IPR036388">
    <property type="entry name" value="WH-like_DNA-bd_sf"/>
</dbReference>
<sequence length="152" mass="16971">MRQSITMHPTQLSEYTGYLIRRAQQAHVAVWQREVSAEVTSVQFGVLNVLAGTPGASQQELVVQLDLDRSTIADIVSRLERRGLIARARDLGDRRRNVLRLTDDGRAELAALQPRVARVDEVLTGALDASEREQLRHLLAAVLRATAPRKEE</sequence>
<dbReference type="SMART" id="SM00347">
    <property type="entry name" value="HTH_MARR"/>
    <property type="match status" value="1"/>
</dbReference>
<keyword evidence="2" id="KW-0238">DNA-binding</keyword>
<feature type="domain" description="HTH marR-type" evidence="4">
    <location>
        <begin position="13"/>
        <end position="144"/>
    </location>
</feature>
<name>A0ABT2H3Q5_9MICO</name>
<dbReference type="Pfam" id="PF12802">
    <property type="entry name" value="MarR_2"/>
    <property type="match status" value="1"/>
</dbReference>
<reference evidence="5" key="1">
    <citation type="submission" date="2022-08" db="EMBL/GenBank/DDBJ databases">
        <authorList>
            <person name="Deng Y."/>
            <person name="Han X.-F."/>
            <person name="Zhang Y.-Q."/>
        </authorList>
    </citation>
    <scope>NUCLEOTIDE SEQUENCE</scope>
    <source>
        <strain evidence="5">CPCC 203386</strain>
    </source>
</reference>
<gene>
    <name evidence="5" type="ORF">N1032_12485</name>
</gene>
<keyword evidence="3" id="KW-0804">Transcription</keyword>
<evidence type="ECO:0000256" key="3">
    <source>
        <dbReference type="ARBA" id="ARBA00023163"/>
    </source>
</evidence>
<dbReference type="InterPro" id="IPR000835">
    <property type="entry name" value="HTH_MarR-typ"/>
</dbReference>
<dbReference type="RefSeq" id="WP_259539421.1">
    <property type="nucleotide sequence ID" value="NZ_JANLCJ010000004.1"/>
</dbReference>
<evidence type="ECO:0000259" key="4">
    <source>
        <dbReference type="PROSITE" id="PS50995"/>
    </source>
</evidence>
<organism evidence="5 6">
    <name type="scientific">Herbiconiux daphne</name>
    <dbReference type="NCBI Taxonomy" id="2970914"/>
    <lineage>
        <taxon>Bacteria</taxon>
        <taxon>Bacillati</taxon>
        <taxon>Actinomycetota</taxon>
        <taxon>Actinomycetes</taxon>
        <taxon>Micrococcales</taxon>
        <taxon>Microbacteriaceae</taxon>
        <taxon>Herbiconiux</taxon>
    </lineage>
</organism>
<dbReference type="Gene3D" id="1.10.10.10">
    <property type="entry name" value="Winged helix-like DNA-binding domain superfamily/Winged helix DNA-binding domain"/>
    <property type="match status" value="1"/>
</dbReference>
<dbReference type="SUPFAM" id="SSF46785">
    <property type="entry name" value="Winged helix' DNA-binding domain"/>
    <property type="match status" value="1"/>
</dbReference>
<evidence type="ECO:0000256" key="1">
    <source>
        <dbReference type="ARBA" id="ARBA00023015"/>
    </source>
</evidence>
<dbReference type="PRINTS" id="PR00598">
    <property type="entry name" value="HTHMARR"/>
</dbReference>